<organism evidence="1">
    <name type="scientific">Culex pipiens</name>
    <name type="common">House mosquito</name>
    <dbReference type="NCBI Taxonomy" id="7175"/>
    <lineage>
        <taxon>Eukaryota</taxon>
        <taxon>Metazoa</taxon>
        <taxon>Ecdysozoa</taxon>
        <taxon>Arthropoda</taxon>
        <taxon>Hexapoda</taxon>
        <taxon>Insecta</taxon>
        <taxon>Pterygota</taxon>
        <taxon>Neoptera</taxon>
        <taxon>Endopterygota</taxon>
        <taxon>Diptera</taxon>
        <taxon>Nematocera</taxon>
        <taxon>Culicoidea</taxon>
        <taxon>Culicidae</taxon>
        <taxon>Culicinae</taxon>
        <taxon>Culicini</taxon>
        <taxon>Culex</taxon>
        <taxon>Culex</taxon>
    </lineage>
</organism>
<accession>A0A8D8NRC2</accession>
<protein>
    <submittedName>
        <fullName evidence="1">(northern house mosquito) hypothetical protein</fullName>
    </submittedName>
</protein>
<evidence type="ECO:0000313" key="1">
    <source>
        <dbReference type="EMBL" id="CAG6574629.1"/>
    </source>
</evidence>
<dbReference type="EMBL" id="HBUE01186535">
    <property type="protein sequence ID" value="CAG6522988.1"/>
    <property type="molecule type" value="Transcribed_RNA"/>
</dbReference>
<dbReference type="EMBL" id="HBUE01292282">
    <property type="protein sequence ID" value="CAG6574629.1"/>
    <property type="molecule type" value="Transcribed_RNA"/>
</dbReference>
<proteinExistence type="predicted"/>
<reference evidence="1" key="1">
    <citation type="submission" date="2021-05" db="EMBL/GenBank/DDBJ databases">
        <authorList>
            <person name="Alioto T."/>
            <person name="Alioto T."/>
            <person name="Gomez Garrido J."/>
        </authorList>
    </citation>
    <scope>NUCLEOTIDE SEQUENCE</scope>
</reference>
<sequence>MAGHECYHVSTRCPPRTAVSDPVPLPTDRFAQLVHLQQDAIVHDDAQAIPGYVRKSHAVRASPIDSVQLCKLDRPVDGFGAQSRRAARDRSGPTAVQVVQVQSTWQLAIA</sequence>
<name>A0A8D8NRC2_CULPI</name>
<dbReference type="AlphaFoldDB" id="A0A8D8NRC2"/>